<sequence length="131" mass="15618">MYNVNNILNQYYDGNYLEAINLSDGKLLWEDSYIGFQRNTRKVELLPYIKDNIIELPIFAEYEVPDFPFYPVWIHAKAEKNSYDLNSGVKIDSTTYILRDPLAKELGTYYSFVHNKFRSRLYTEGNNYRYL</sequence>
<comment type="caution">
    <text evidence="1">The sequence shown here is derived from an EMBL/GenBank/DDBJ whole genome shotgun (WGS) entry which is preliminary data.</text>
</comment>
<evidence type="ECO:0000313" key="1">
    <source>
        <dbReference type="EMBL" id="MBK9717899.1"/>
    </source>
</evidence>
<evidence type="ECO:0000313" key="2">
    <source>
        <dbReference type="Proteomes" id="UP000808349"/>
    </source>
</evidence>
<dbReference type="EMBL" id="JADKFW010000005">
    <property type="protein sequence ID" value="MBK9717899.1"/>
    <property type="molecule type" value="Genomic_DNA"/>
</dbReference>
<name>A0A9D7S9L1_9BACT</name>
<protein>
    <submittedName>
        <fullName evidence="1">Uncharacterized protein</fullName>
    </submittedName>
</protein>
<reference evidence="1 2" key="1">
    <citation type="submission" date="2020-10" db="EMBL/GenBank/DDBJ databases">
        <title>Connecting structure to function with the recovery of over 1000 high-quality activated sludge metagenome-assembled genomes encoding full-length rRNA genes using long-read sequencing.</title>
        <authorList>
            <person name="Singleton C.M."/>
            <person name="Petriglieri F."/>
            <person name="Kristensen J.M."/>
            <person name="Kirkegaard R.H."/>
            <person name="Michaelsen T.Y."/>
            <person name="Andersen M.H."/>
            <person name="Karst S.M."/>
            <person name="Dueholm M.S."/>
            <person name="Nielsen P.H."/>
            <person name="Albertsen M."/>
        </authorList>
    </citation>
    <scope>NUCLEOTIDE SEQUENCE [LARGE SCALE GENOMIC DNA]</scope>
    <source>
        <strain evidence="1">Ribe_18-Q3-R11-54_BAT3C.373</strain>
    </source>
</reference>
<organism evidence="1 2">
    <name type="scientific">Candidatus Defluviibacterium haderslevense</name>
    <dbReference type="NCBI Taxonomy" id="2981993"/>
    <lineage>
        <taxon>Bacteria</taxon>
        <taxon>Pseudomonadati</taxon>
        <taxon>Bacteroidota</taxon>
        <taxon>Saprospiria</taxon>
        <taxon>Saprospirales</taxon>
        <taxon>Saprospiraceae</taxon>
        <taxon>Candidatus Defluviibacterium</taxon>
    </lineage>
</organism>
<dbReference type="Proteomes" id="UP000808349">
    <property type="component" value="Unassembled WGS sequence"/>
</dbReference>
<gene>
    <name evidence="1" type="ORF">IPO85_10355</name>
</gene>
<proteinExistence type="predicted"/>
<accession>A0A9D7S9L1</accession>
<dbReference type="AlphaFoldDB" id="A0A9D7S9L1"/>